<sequence length="119" mass="13154">MEIKALDEEGKEKTFKAFTMAGVKTMESCKRKMTDDYDGDHMRICDVVRCSIVVETEEQLAAVLKALLVGGQIKGEGVKVTVARLKNRFAEPMFTGIMDCLLNVLVEVEGQGGHVCEIQ</sequence>
<reference evidence="1 2" key="1">
    <citation type="journal article" date="2023" name="Commun. Biol.">
        <title>Genome analysis of Parmales, the sister group of diatoms, reveals the evolutionary specialization of diatoms from phago-mixotrophs to photoautotrophs.</title>
        <authorList>
            <person name="Ban H."/>
            <person name="Sato S."/>
            <person name="Yoshikawa S."/>
            <person name="Yamada K."/>
            <person name="Nakamura Y."/>
            <person name="Ichinomiya M."/>
            <person name="Sato N."/>
            <person name="Blanc-Mathieu R."/>
            <person name="Endo H."/>
            <person name="Kuwata A."/>
            <person name="Ogata H."/>
        </authorList>
    </citation>
    <scope>NUCLEOTIDE SEQUENCE [LARGE SCALE GENOMIC DNA]</scope>
</reference>
<name>A0ABQ6N1P5_9STRA</name>
<protein>
    <submittedName>
        <fullName evidence="1">Uncharacterized protein</fullName>
    </submittedName>
</protein>
<gene>
    <name evidence="1" type="ORF">TeGR_g11074</name>
</gene>
<proteinExistence type="predicted"/>
<comment type="caution">
    <text evidence="1">The sequence shown here is derived from an EMBL/GenBank/DDBJ whole genome shotgun (WGS) entry which is preliminary data.</text>
</comment>
<dbReference type="Proteomes" id="UP001165060">
    <property type="component" value="Unassembled WGS sequence"/>
</dbReference>
<evidence type="ECO:0000313" key="2">
    <source>
        <dbReference type="Proteomes" id="UP001165060"/>
    </source>
</evidence>
<evidence type="ECO:0000313" key="1">
    <source>
        <dbReference type="EMBL" id="GMI37395.1"/>
    </source>
</evidence>
<organism evidence="1 2">
    <name type="scientific">Tetraparma gracilis</name>
    <dbReference type="NCBI Taxonomy" id="2962635"/>
    <lineage>
        <taxon>Eukaryota</taxon>
        <taxon>Sar</taxon>
        <taxon>Stramenopiles</taxon>
        <taxon>Ochrophyta</taxon>
        <taxon>Bolidophyceae</taxon>
        <taxon>Parmales</taxon>
        <taxon>Triparmaceae</taxon>
        <taxon>Tetraparma</taxon>
    </lineage>
</organism>
<feature type="non-terminal residue" evidence="1">
    <location>
        <position position="119"/>
    </location>
</feature>
<keyword evidence="2" id="KW-1185">Reference proteome</keyword>
<dbReference type="EMBL" id="BRYB01000775">
    <property type="protein sequence ID" value="GMI37395.1"/>
    <property type="molecule type" value="Genomic_DNA"/>
</dbReference>
<accession>A0ABQ6N1P5</accession>